<dbReference type="EMBL" id="JAWJWE010000036">
    <property type="protein sequence ID" value="KAK6629294.1"/>
    <property type="molecule type" value="Genomic_DNA"/>
</dbReference>
<feature type="compositionally biased region" description="Acidic residues" evidence="3">
    <location>
        <begin position="244"/>
        <end position="261"/>
    </location>
</feature>
<comment type="caution">
    <text evidence="5">The sequence shown here is derived from an EMBL/GenBank/DDBJ whole genome shotgun (WGS) entry which is preliminary data.</text>
</comment>
<gene>
    <name evidence="5" type="ORF">RUM43_003111</name>
</gene>
<feature type="region of interest" description="Disordered" evidence="3">
    <location>
        <begin position="116"/>
        <end position="288"/>
    </location>
</feature>
<dbReference type="Proteomes" id="UP001372834">
    <property type="component" value="Unassembled WGS sequence"/>
</dbReference>
<evidence type="ECO:0000313" key="6">
    <source>
        <dbReference type="Proteomes" id="UP001372834"/>
    </source>
</evidence>
<evidence type="ECO:0000313" key="5">
    <source>
        <dbReference type="EMBL" id="KAK6629294.1"/>
    </source>
</evidence>
<dbReference type="Gene3D" id="3.30.710.10">
    <property type="entry name" value="Potassium Channel Kv1.1, Chain A"/>
    <property type="match status" value="1"/>
</dbReference>
<reference evidence="5 6" key="1">
    <citation type="submission" date="2023-10" db="EMBL/GenBank/DDBJ databases">
        <title>Genomes of two closely related lineages of the louse Polyplax serrata with different host specificities.</title>
        <authorList>
            <person name="Martinu J."/>
            <person name="Tarabai H."/>
            <person name="Stefka J."/>
            <person name="Hypsa V."/>
        </authorList>
    </citation>
    <scope>NUCLEOTIDE SEQUENCE [LARGE SCALE GENOMIC DNA]</scope>
    <source>
        <strain evidence="5">HR10_N</strain>
    </source>
</reference>
<keyword evidence="2" id="KW-0539">Nucleus</keyword>
<organism evidence="5 6">
    <name type="scientific">Polyplax serrata</name>
    <name type="common">Common mouse louse</name>
    <dbReference type="NCBI Taxonomy" id="468196"/>
    <lineage>
        <taxon>Eukaryota</taxon>
        <taxon>Metazoa</taxon>
        <taxon>Ecdysozoa</taxon>
        <taxon>Arthropoda</taxon>
        <taxon>Hexapoda</taxon>
        <taxon>Insecta</taxon>
        <taxon>Pterygota</taxon>
        <taxon>Neoptera</taxon>
        <taxon>Paraneoptera</taxon>
        <taxon>Psocodea</taxon>
        <taxon>Troctomorpha</taxon>
        <taxon>Phthiraptera</taxon>
        <taxon>Anoplura</taxon>
        <taxon>Polyplacidae</taxon>
        <taxon>Polyplax</taxon>
    </lineage>
</organism>
<dbReference type="SUPFAM" id="SSF54695">
    <property type="entry name" value="POZ domain"/>
    <property type="match status" value="1"/>
</dbReference>
<evidence type="ECO:0000256" key="1">
    <source>
        <dbReference type="ARBA" id="ARBA00004123"/>
    </source>
</evidence>
<protein>
    <recommendedName>
        <fullName evidence="4">BTB domain-containing protein</fullName>
    </recommendedName>
</protein>
<dbReference type="InterPro" id="IPR011333">
    <property type="entry name" value="SKP1/BTB/POZ_sf"/>
</dbReference>
<dbReference type="SMART" id="SM00225">
    <property type="entry name" value="BTB"/>
    <property type="match status" value="1"/>
</dbReference>
<accession>A0AAN8NUR7</accession>
<dbReference type="Pfam" id="PF00651">
    <property type="entry name" value="BTB"/>
    <property type="match status" value="1"/>
</dbReference>
<dbReference type="CDD" id="cd18315">
    <property type="entry name" value="BTB_POZ_BAB-like"/>
    <property type="match status" value="1"/>
</dbReference>
<dbReference type="PANTHER" id="PTHR23110">
    <property type="entry name" value="BTB DOMAIN TRANSCRIPTION FACTOR"/>
    <property type="match status" value="1"/>
</dbReference>
<evidence type="ECO:0000259" key="4">
    <source>
        <dbReference type="PROSITE" id="PS50097"/>
    </source>
</evidence>
<dbReference type="InterPro" id="IPR000210">
    <property type="entry name" value="BTB/POZ_dom"/>
</dbReference>
<proteinExistence type="predicted"/>
<name>A0AAN8NUR7_POLSC</name>
<evidence type="ECO:0000256" key="3">
    <source>
        <dbReference type="SAM" id="MobiDB-lite"/>
    </source>
</evidence>
<comment type="subcellular location">
    <subcellularLocation>
        <location evidence="1">Nucleus</location>
    </subcellularLocation>
</comment>
<dbReference type="GO" id="GO:0006357">
    <property type="term" value="P:regulation of transcription by RNA polymerase II"/>
    <property type="evidence" value="ECO:0007669"/>
    <property type="project" value="TreeGrafter"/>
</dbReference>
<dbReference type="AlphaFoldDB" id="A0AAN8NUR7"/>
<feature type="domain" description="BTB" evidence="4">
    <location>
        <begin position="33"/>
        <end position="98"/>
    </location>
</feature>
<evidence type="ECO:0000256" key="2">
    <source>
        <dbReference type="ARBA" id="ARBA00023242"/>
    </source>
</evidence>
<feature type="compositionally biased region" description="Polar residues" evidence="3">
    <location>
        <begin position="274"/>
        <end position="285"/>
    </location>
</feature>
<dbReference type="InterPro" id="IPR051095">
    <property type="entry name" value="Dros_DevTransReg"/>
</dbReference>
<dbReference type="GO" id="GO:0005634">
    <property type="term" value="C:nucleus"/>
    <property type="evidence" value="ECO:0007669"/>
    <property type="project" value="UniProtKB-SubCell"/>
</dbReference>
<dbReference type="PROSITE" id="PS50097">
    <property type="entry name" value="BTB"/>
    <property type="match status" value="1"/>
</dbReference>
<dbReference type="PANTHER" id="PTHR23110:SF99">
    <property type="entry name" value="BROAD-COMPLEX CORE PROTEIN ISOFORM 6"/>
    <property type="match status" value="1"/>
</dbReference>
<sequence>MENIDDQFSLKWNNFQSNLATGFHDLLQEEMMVDVTLAAEGKILHAHKIILSVCSPYFKDLFKVNPCQHPIVILKDVGHQEMADMLDFMYRGEANVRQEDLAAFLKLAETLKVKGLAGDKAEDEDIPPPPLSQAPRKSSAPQVPKKKKVIETSVFESDDHDPGDTDHNSGGGEPRRKKRRATSPPKTESVMPSPSSSSAQPFPLANPKQEMPDPEEIQLIDENDETNDPLVQLIAGQGTKQEQDQQEFDDSNFDNTLDDAGDGSHETEFDMNAGPSNPDESTDQVPQGKLTFWSQKGMFARRATGLIPETILVV</sequence>
<feature type="compositionally biased region" description="Acidic residues" evidence="3">
    <location>
        <begin position="212"/>
        <end position="227"/>
    </location>
</feature>